<name>A0A699WDT0_TANCI</name>
<accession>A0A699WDT0</accession>
<organism evidence="1">
    <name type="scientific">Tanacetum cinerariifolium</name>
    <name type="common">Dalmatian daisy</name>
    <name type="synonym">Chrysanthemum cinerariifolium</name>
    <dbReference type="NCBI Taxonomy" id="118510"/>
    <lineage>
        <taxon>Eukaryota</taxon>
        <taxon>Viridiplantae</taxon>
        <taxon>Streptophyta</taxon>
        <taxon>Embryophyta</taxon>
        <taxon>Tracheophyta</taxon>
        <taxon>Spermatophyta</taxon>
        <taxon>Magnoliopsida</taxon>
        <taxon>eudicotyledons</taxon>
        <taxon>Gunneridae</taxon>
        <taxon>Pentapetalae</taxon>
        <taxon>asterids</taxon>
        <taxon>campanulids</taxon>
        <taxon>Asterales</taxon>
        <taxon>Asteraceae</taxon>
        <taxon>Asteroideae</taxon>
        <taxon>Anthemideae</taxon>
        <taxon>Anthemidinae</taxon>
        <taxon>Tanacetum</taxon>
    </lineage>
</organism>
<reference evidence="1" key="1">
    <citation type="journal article" date="2019" name="Sci. Rep.">
        <title>Draft genome of Tanacetum cinerariifolium, the natural source of mosquito coil.</title>
        <authorList>
            <person name="Yamashiro T."/>
            <person name="Shiraishi A."/>
            <person name="Satake H."/>
            <person name="Nakayama K."/>
        </authorList>
    </citation>
    <scope>NUCLEOTIDE SEQUENCE</scope>
</reference>
<evidence type="ECO:0000313" key="1">
    <source>
        <dbReference type="EMBL" id="GFD45457.1"/>
    </source>
</evidence>
<proteinExistence type="predicted"/>
<dbReference type="AlphaFoldDB" id="A0A699WDT0"/>
<dbReference type="EMBL" id="BKCJ011648865">
    <property type="protein sequence ID" value="GFD45457.1"/>
    <property type="molecule type" value="Genomic_DNA"/>
</dbReference>
<comment type="caution">
    <text evidence="1">The sequence shown here is derived from an EMBL/GenBank/DDBJ whole genome shotgun (WGS) entry which is preliminary data.</text>
</comment>
<feature type="non-terminal residue" evidence="1">
    <location>
        <position position="47"/>
    </location>
</feature>
<gene>
    <name evidence="1" type="ORF">Tci_917426</name>
</gene>
<protein>
    <submittedName>
        <fullName evidence="1">Uncharacterized protein</fullName>
    </submittedName>
</protein>
<sequence length="47" mass="5158">MPARSPTEKPRRGSMFFAGGRLMVGKAPGQLTQWAAKWCSKVAPLVR</sequence>